<keyword evidence="4" id="KW-0274">FAD</keyword>
<dbReference type="PRINTS" id="PR00368">
    <property type="entry name" value="FADPNR"/>
</dbReference>
<proteinExistence type="inferred from homology"/>
<dbReference type="PRINTS" id="PR00411">
    <property type="entry name" value="PNDRDTASEI"/>
</dbReference>
<dbReference type="Pfam" id="PF01206">
    <property type="entry name" value="TusA"/>
    <property type="match status" value="1"/>
</dbReference>
<sequence length="831" mass="91486">MVNEIYYKHMKYIIVGGVAGGATTAARLRRVDEQAEIIMFEKGPHISYANCGLPYYIGGVIKERDKLLVQTPESFGARFNIDIRILSLVTSINPVKKQVSVQSVKTGVTYTESYDKLVLSPGASPVKPPIPGINLPNIFTLRNVEDTDKIKSFVDDNTPRTAVVVGAGFIGLEMAENLHHCGVKVSVVEAAPQVMNMMDSEVAAPLHHHFKEKNVALFLKDAVKEFKQVDDTIEVNLSSGRIIKADFIILSIGVKPDTSLAKAAGIKIGETGGVWVDEYLQTSVKDIYAVGDSIEFPHPITGKPTIAFLAGPANRQGRILADNMVYGHTRKYKGSIGTAIAKVFDMTAGITGMTHRGLKAQGIKHDCTIVHAGSHAGYYPGAMQMMLKISFDPNTGRLYGGQVIGYKGVDKRLDLLATVIKNNGTIYDLQEIEHAYAPPFSSAKDPVNQLGYNAENIIRGLFKPLSPFKFAKRIKKDVFVLDVRTPEEFSIDAIEDAVNIELDAVRKNLHRIPKDKKIMIFCGVGLRGYVAARILKQNGFDKVYNLSGGLKVYRQTMDEQSNAIFFSSEEKQNELVSGSNGAGMPKIEVRQMVVDACGLQCPGPVLKLKDSIDAIEYGERLEVKATDPGFYNDVASWCNVTGHQLISRENKSGEIRAIIQKNKKETENQATAKSDNDHKTMVVFSDDMDRALASFVIANGAASMGKKVTMFFTFWGLNVIKDVNRPKLKKDVMGNMFDKMMPGHAGKLRLSNMNMGGMGRRMMKLRMKDKNVDALETMIEQAQQSGINMIACQMSMDIMGVQKEELINGVNIGGVANYLEEAEQSNLNLFI</sequence>
<keyword evidence="6" id="KW-0676">Redox-active center</keyword>
<keyword evidence="5" id="KW-0560">Oxidoreductase</keyword>
<dbReference type="SUPFAM" id="SSF51905">
    <property type="entry name" value="FAD/NAD(P)-binding domain"/>
    <property type="match status" value="2"/>
</dbReference>
<accession>A0A521CPM4</accession>
<evidence type="ECO:0000256" key="5">
    <source>
        <dbReference type="ARBA" id="ARBA00023002"/>
    </source>
</evidence>
<name>A0A521CPM4_SACCC</name>
<dbReference type="EMBL" id="FXTB01000003">
    <property type="protein sequence ID" value="SMO61325.1"/>
    <property type="molecule type" value="Genomic_DNA"/>
</dbReference>
<dbReference type="InterPro" id="IPR036868">
    <property type="entry name" value="TusA-like_sf"/>
</dbReference>
<dbReference type="InterPro" id="IPR036873">
    <property type="entry name" value="Rhodanese-like_dom_sf"/>
</dbReference>
<dbReference type="PROSITE" id="PS01148">
    <property type="entry name" value="UPF0033"/>
    <property type="match status" value="1"/>
</dbReference>
<dbReference type="SUPFAM" id="SSF75169">
    <property type="entry name" value="DsrEFH-like"/>
    <property type="match status" value="1"/>
</dbReference>
<evidence type="ECO:0000313" key="8">
    <source>
        <dbReference type="EMBL" id="SMO61325.1"/>
    </source>
</evidence>
<gene>
    <name evidence="8" type="ORF">SAMN06265379_103369</name>
</gene>
<dbReference type="Gene3D" id="3.40.1260.10">
    <property type="entry name" value="DsrEFH-like"/>
    <property type="match status" value="1"/>
</dbReference>
<dbReference type="Pfam" id="PF07992">
    <property type="entry name" value="Pyr_redox_2"/>
    <property type="match status" value="1"/>
</dbReference>
<dbReference type="PANTHER" id="PTHR43429">
    <property type="entry name" value="PYRIDINE NUCLEOTIDE-DISULFIDE OXIDOREDUCTASE DOMAIN-CONTAINING"/>
    <property type="match status" value="1"/>
</dbReference>
<dbReference type="Gene3D" id="3.40.250.10">
    <property type="entry name" value="Rhodanese-like domain"/>
    <property type="match status" value="1"/>
</dbReference>
<evidence type="ECO:0000313" key="9">
    <source>
        <dbReference type="Proteomes" id="UP000319040"/>
    </source>
</evidence>
<dbReference type="SMART" id="SM00450">
    <property type="entry name" value="RHOD"/>
    <property type="match status" value="1"/>
</dbReference>
<evidence type="ECO:0000256" key="4">
    <source>
        <dbReference type="ARBA" id="ARBA00022827"/>
    </source>
</evidence>
<dbReference type="SUPFAM" id="SSF64307">
    <property type="entry name" value="SirA-like"/>
    <property type="match status" value="1"/>
</dbReference>
<organism evidence="8 9">
    <name type="scientific">Saccharicrinis carchari</name>
    <dbReference type="NCBI Taxonomy" id="1168039"/>
    <lineage>
        <taxon>Bacteria</taxon>
        <taxon>Pseudomonadati</taxon>
        <taxon>Bacteroidota</taxon>
        <taxon>Bacteroidia</taxon>
        <taxon>Marinilabiliales</taxon>
        <taxon>Marinilabiliaceae</taxon>
        <taxon>Saccharicrinis</taxon>
    </lineage>
</organism>
<dbReference type="CDD" id="cd03420">
    <property type="entry name" value="SirA_RHOD_Pry_redox"/>
    <property type="match status" value="1"/>
</dbReference>
<comment type="similarity">
    <text evidence="2">Belongs to the class-III pyridine nucleotide-disulfide oxidoreductase family.</text>
</comment>
<dbReference type="InterPro" id="IPR023753">
    <property type="entry name" value="FAD/NAD-binding_dom"/>
</dbReference>
<comment type="cofactor">
    <cofactor evidence="1">
        <name>FAD</name>
        <dbReference type="ChEBI" id="CHEBI:57692"/>
    </cofactor>
</comment>
<dbReference type="SUPFAM" id="SSF55424">
    <property type="entry name" value="FAD/NAD-linked reductases, dimerisation (C-terminal) domain"/>
    <property type="match status" value="1"/>
</dbReference>
<dbReference type="PANTHER" id="PTHR43429:SF1">
    <property type="entry name" value="NAD(P)H SULFUR OXIDOREDUCTASE (COA-DEPENDENT)"/>
    <property type="match status" value="1"/>
</dbReference>
<reference evidence="8 9" key="1">
    <citation type="submission" date="2017-05" db="EMBL/GenBank/DDBJ databases">
        <authorList>
            <person name="Varghese N."/>
            <person name="Submissions S."/>
        </authorList>
    </citation>
    <scope>NUCLEOTIDE SEQUENCE [LARGE SCALE GENOMIC DNA]</scope>
    <source>
        <strain evidence="8 9">DSM 27040</strain>
    </source>
</reference>
<dbReference type="InterPro" id="IPR050260">
    <property type="entry name" value="FAD-bd_OxRdtase"/>
</dbReference>
<protein>
    <submittedName>
        <fullName evidence="8">NADPH-dependent 2,4-dienoyl-CoA reductase, sulfur reductase</fullName>
    </submittedName>
</protein>
<dbReference type="Gene3D" id="3.50.50.60">
    <property type="entry name" value="FAD/NAD(P)-binding domain"/>
    <property type="match status" value="2"/>
</dbReference>
<keyword evidence="9" id="KW-1185">Reference proteome</keyword>
<dbReference type="GO" id="GO:0016491">
    <property type="term" value="F:oxidoreductase activity"/>
    <property type="evidence" value="ECO:0007669"/>
    <property type="project" value="UniProtKB-KW"/>
</dbReference>
<dbReference type="Gene3D" id="3.30.110.40">
    <property type="entry name" value="TusA-like domain"/>
    <property type="match status" value="1"/>
</dbReference>
<evidence type="ECO:0000256" key="1">
    <source>
        <dbReference type="ARBA" id="ARBA00001974"/>
    </source>
</evidence>
<dbReference type="InterPro" id="IPR004099">
    <property type="entry name" value="Pyr_nucl-diS_OxRdtase_dimer"/>
</dbReference>
<evidence type="ECO:0000256" key="3">
    <source>
        <dbReference type="ARBA" id="ARBA00022630"/>
    </source>
</evidence>
<dbReference type="InterPro" id="IPR001763">
    <property type="entry name" value="Rhodanese-like_dom"/>
</dbReference>
<dbReference type="InterPro" id="IPR027396">
    <property type="entry name" value="DsrEFH-like"/>
</dbReference>
<dbReference type="Proteomes" id="UP000319040">
    <property type="component" value="Unassembled WGS sequence"/>
</dbReference>
<evidence type="ECO:0000256" key="6">
    <source>
        <dbReference type="ARBA" id="ARBA00023284"/>
    </source>
</evidence>
<evidence type="ECO:0000259" key="7">
    <source>
        <dbReference type="PROSITE" id="PS50206"/>
    </source>
</evidence>
<dbReference type="AlphaFoldDB" id="A0A521CPM4"/>
<dbReference type="InterPro" id="IPR032836">
    <property type="entry name" value="DsrE2-like"/>
</dbReference>
<dbReference type="InterPro" id="IPR001455">
    <property type="entry name" value="TusA-like"/>
</dbReference>
<feature type="domain" description="Rhodanese" evidence="7">
    <location>
        <begin position="474"/>
        <end position="562"/>
    </location>
</feature>
<dbReference type="Pfam" id="PF00581">
    <property type="entry name" value="Rhodanese"/>
    <property type="match status" value="1"/>
</dbReference>
<dbReference type="InterPro" id="IPR036188">
    <property type="entry name" value="FAD/NAD-bd_sf"/>
</dbReference>
<dbReference type="SUPFAM" id="SSF52821">
    <property type="entry name" value="Rhodanese/Cell cycle control phosphatase"/>
    <property type="match status" value="1"/>
</dbReference>
<dbReference type="PROSITE" id="PS50206">
    <property type="entry name" value="RHODANESE_3"/>
    <property type="match status" value="1"/>
</dbReference>
<keyword evidence="3" id="KW-0285">Flavoprotein</keyword>
<dbReference type="Pfam" id="PF02852">
    <property type="entry name" value="Pyr_redox_dim"/>
    <property type="match status" value="1"/>
</dbReference>
<dbReference type="InterPro" id="IPR016156">
    <property type="entry name" value="FAD/NAD-linked_Rdtase_dimer_sf"/>
</dbReference>
<dbReference type="Pfam" id="PF13686">
    <property type="entry name" value="DrsE_2"/>
    <property type="match status" value="1"/>
</dbReference>
<evidence type="ECO:0000256" key="2">
    <source>
        <dbReference type="ARBA" id="ARBA00009130"/>
    </source>
</evidence>